<sequence>MKKTILGIAIAISSLTFAQEKAKSSASPVSFGVKAGLNISTISGGDSKAKAGFYGGAFANIPVASSFSVQPEVLYNGVGAKADGMEDLKVNLSYISVPVMFQYNALPNLYLEAGPQFSFLIDSKFKYQSVSVKGNDYVKGFDFGIGIGAGYYITDNFGVTARYVAGVTDVAKKTGGVQPEGKNNVFQIGLAYKFN</sequence>
<feature type="chain" id="PRO_5014721676" evidence="1">
    <location>
        <begin position="19"/>
        <end position="195"/>
    </location>
</feature>
<dbReference type="Proteomes" id="UP000228740">
    <property type="component" value="Unassembled WGS sequence"/>
</dbReference>
<dbReference type="OrthoDB" id="947434at2"/>
<keyword evidence="1" id="KW-0732">Signal</keyword>
<reference evidence="3 4" key="1">
    <citation type="submission" date="2017-11" db="EMBL/GenBank/DDBJ databases">
        <title>Genomic Encyclopedia of Archaeal and Bacterial Type Strains, Phase II (KMG-II): From Individual Species to Whole Genera.</title>
        <authorList>
            <person name="Goeker M."/>
        </authorList>
    </citation>
    <scope>NUCLEOTIDE SEQUENCE [LARGE SCALE GENOMIC DNA]</scope>
    <source>
        <strain evidence="3 4">DSM 27617</strain>
    </source>
</reference>
<evidence type="ECO:0000256" key="1">
    <source>
        <dbReference type="SAM" id="SignalP"/>
    </source>
</evidence>
<dbReference type="Pfam" id="PF13568">
    <property type="entry name" value="OMP_b-brl_2"/>
    <property type="match status" value="1"/>
</dbReference>
<dbReference type="InterPro" id="IPR025665">
    <property type="entry name" value="Beta-barrel_OMP_2"/>
</dbReference>
<dbReference type="RefSeq" id="WP_100375653.1">
    <property type="nucleotide sequence ID" value="NZ_PGFD01000001.1"/>
</dbReference>
<organism evidence="3 4">
    <name type="scientific">Chryseobacterium geocarposphaerae</name>
    <dbReference type="NCBI Taxonomy" id="1416776"/>
    <lineage>
        <taxon>Bacteria</taxon>
        <taxon>Pseudomonadati</taxon>
        <taxon>Bacteroidota</taxon>
        <taxon>Flavobacteriia</taxon>
        <taxon>Flavobacteriales</taxon>
        <taxon>Weeksellaceae</taxon>
        <taxon>Chryseobacterium group</taxon>
        <taxon>Chryseobacterium</taxon>
    </lineage>
</organism>
<dbReference type="Gene3D" id="2.40.160.20">
    <property type="match status" value="1"/>
</dbReference>
<evidence type="ECO:0000313" key="3">
    <source>
        <dbReference type="EMBL" id="PJJ66905.1"/>
    </source>
</evidence>
<dbReference type="SUPFAM" id="SSF56925">
    <property type="entry name" value="OMPA-like"/>
    <property type="match status" value="1"/>
</dbReference>
<feature type="signal peptide" evidence="1">
    <location>
        <begin position="1"/>
        <end position="18"/>
    </location>
</feature>
<dbReference type="InterPro" id="IPR011250">
    <property type="entry name" value="OMP/PagP_B-barrel"/>
</dbReference>
<gene>
    <name evidence="3" type="ORF">CLV73_0899</name>
</gene>
<keyword evidence="4" id="KW-1185">Reference proteome</keyword>
<accession>A0A2M9C7V6</accession>
<comment type="caution">
    <text evidence="3">The sequence shown here is derived from an EMBL/GenBank/DDBJ whole genome shotgun (WGS) entry which is preliminary data.</text>
</comment>
<feature type="domain" description="Outer membrane protein beta-barrel" evidence="2">
    <location>
        <begin position="17"/>
        <end position="170"/>
    </location>
</feature>
<evidence type="ECO:0000259" key="2">
    <source>
        <dbReference type="Pfam" id="PF13568"/>
    </source>
</evidence>
<dbReference type="AlphaFoldDB" id="A0A2M9C7V6"/>
<dbReference type="EMBL" id="PGFD01000001">
    <property type="protein sequence ID" value="PJJ66905.1"/>
    <property type="molecule type" value="Genomic_DNA"/>
</dbReference>
<proteinExistence type="predicted"/>
<evidence type="ECO:0000313" key="4">
    <source>
        <dbReference type="Proteomes" id="UP000228740"/>
    </source>
</evidence>
<name>A0A2M9C7V6_9FLAO</name>
<protein>
    <submittedName>
        <fullName evidence="3">Outer membrane protein with beta-barrel domain</fullName>
    </submittedName>
</protein>